<keyword evidence="3" id="KW-1185">Reference proteome</keyword>
<dbReference type="AlphaFoldDB" id="A0AAE0KJ56"/>
<dbReference type="EMBL" id="JAULSW010000006">
    <property type="protein sequence ID" value="KAK3377479.1"/>
    <property type="molecule type" value="Genomic_DNA"/>
</dbReference>
<comment type="caution">
    <text evidence="2">The sequence shown here is derived from an EMBL/GenBank/DDBJ whole genome shotgun (WGS) entry which is preliminary data.</text>
</comment>
<reference evidence="2" key="2">
    <citation type="submission" date="2023-06" db="EMBL/GenBank/DDBJ databases">
        <authorList>
            <consortium name="Lawrence Berkeley National Laboratory"/>
            <person name="Haridas S."/>
            <person name="Hensen N."/>
            <person name="Bonometti L."/>
            <person name="Westerberg I."/>
            <person name="Brannstrom I.O."/>
            <person name="Guillou S."/>
            <person name="Cros-Aarteil S."/>
            <person name="Calhoun S."/>
            <person name="Kuo A."/>
            <person name="Mondo S."/>
            <person name="Pangilinan J."/>
            <person name="Riley R."/>
            <person name="LaButti K."/>
            <person name="Andreopoulos B."/>
            <person name="Lipzen A."/>
            <person name="Chen C."/>
            <person name="Yanf M."/>
            <person name="Daum C."/>
            <person name="Ng V."/>
            <person name="Clum A."/>
            <person name="Steindorff A."/>
            <person name="Ohm R."/>
            <person name="Martin F."/>
            <person name="Silar P."/>
            <person name="Natvig D."/>
            <person name="Lalanne C."/>
            <person name="Gautier V."/>
            <person name="Ament-velasquez S.L."/>
            <person name="Kruys A."/>
            <person name="Hutchinson M.I."/>
            <person name="Powell A.J."/>
            <person name="Barry K."/>
            <person name="Miller A.N."/>
            <person name="Grigoriev I.V."/>
            <person name="Debuchy R."/>
            <person name="Gladieux P."/>
            <person name="Thoren M.H."/>
            <person name="Johannesson H."/>
        </authorList>
    </citation>
    <scope>NUCLEOTIDE SEQUENCE</scope>
    <source>
        <strain evidence="2">CBS 232.78</strain>
    </source>
</reference>
<evidence type="ECO:0000313" key="3">
    <source>
        <dbReference type="Proteomes" id="UP001285441"/>
    </source>
</evidence>
<proteinExistence type="predicted"/>
<sequence>MSDGESSAGSGLEDEDFQDPSDEDYSTTSIAPDADIQDSADAEDHSTMFIALDVDIENVVGLEGKLMKVNSGTISGASMRFGLMCKIAHRALAEDSRYNWEGFHGMNVYVPSPKIICLPEDDAEALGNLFTVIHRPSDPIDASLHPGMLLRVAIASDKFKLTRSLERC</sequence>
<evidence type="ECO:0000313" key="2">
    <source>
        <dbReference type="EMBL" id="KAK3377479.1"/>
    </source>
</evidence>
<dbReference type="Proteomes" id="UP001285441">
    <property type="component" value="Unassembled WGS sequence"/>
</dbReference>
<gene>
    <name evidence="2" type="ORF">B0H63DRAFT_451357</name>
</gene>
<feature type="compositionally biased region" description="Acidic residues" evidence="1">
    <location>
        <begin position="12"/>
        <end position="25"/>
    </location>
</feature>
<reference evidence="2" key="1">
    <citation type="journal article" date="2023" name="Mol. Phylogenet. Evol.">
        <title>Genome-scale phylogeny and comparative genomics of the fungal order Sordariales.</title>
        <authorList>
            <person name="Hensen N."/>
            <person name="Bonometti L."/>
            <person name="Westerberg I."/>
            <person name="Brannstrom I.O."/>
            <person name="Guillou S."/>
            <person name="Cros-Aarteil S."/>
            <person name="Calhoun S."/>
            <person name="Haridas S."/>
            <person name="Kuo A."/>
            <person name="Mondo S."/>
            <person name="Pangilinan J."/>
            <person name="Riley R."/>
            <person name="LaButti K."/>
            <person name="Andreopoulos B."/>
            <person name="Lipzen A."/>
            <person name="Chen C."/>
            <person name="Yan M."/>
            <person name="Daum C."/>
            <person name="Ng V."/>
            <person name="Clum A."/>
            <person name="Steindorff A."/>
            <person name="Ohm R.A."/>
            <person name="Martin F."/>
            <person name="Silar P."/>
            <person name="Natvig D.O."/>
            <person name="Lalanne C."/>
            <person name="Gautier V."/>
            <person name="Ament-Velasquez S.L."/>
            <person name="Kruys A."/>
            <person name="Hutchinson M.I."/>
            <person name="Powell A.J."/>
            <person name="Barry K."/>
            <person name="Miller A.N."/>
            <person name="Grigoriev I.V."/>
            <person name="Debuchy R."/>
            <person name="Gladieux P."/>
            <person name="Hiltunen Thoren M."/>
            <person name="Johannesson H."/>
        </authorList>
    </citation>
    <scope>NUCLEOTIDE SEQUENCE</scope>
    <source>
        <strain evidence="2">CBS 232.78</strain>
    </source>
</reference>
<accession>A0AAE0KJ56</accession>
<name>A0AAE0KJ56_9PEZI</name>
<organism evidence="2 3">
    <name type="scientific">Podospora didyma</name>
    <dbReference type="NCBI Taxonomy" id="330526"/>
    <lineage>
        <taxon>Eukaryota</taxon>
        <taxon>Fungi</taxon>
        <taxon>Dikarya</taxon>
        <taxon>Ascomycota</taxon>
        <taxon>Pezizomycotina</taxon>
        <taxon>Sordariomycetes</taxon>
        <taxon>Sordariomycetidae</taxon>
        <taxon>Sordariales</taxon>
        <taxon>Podosporaceae</taxon>
        <taxon>Podospora</taxon>
    </lineage>
</organism>
<evidence type="ECO:0000256" key="1">
    <source>
        <dbReference type="SAM" id="MobiDB-lite"/>
    </source>
</evidence>
<protein>
    <submittedName>
        <fullName evidence="2">Uncharacterized protein</fullName>
    </submittedName>
</protein>
<feature type="region of interest" description="Disordered" evidence="1">
    <location>
        <begin position="1"/>
        <end position="35"/>
    </location>
</feature>